<evidence type="ECO:0000313" key="1">
    <source>
        <dbReference type="EMBL" id="GMS99371.1"/>
    </source>
</evidence>
<organism evidence="1 2">
    <name type="scientific">Pristionchus entomophagus</name>
    <dbReference type="NCBI Taxonomy" id="358040"/>
    <lineage>
        <taxon>Eukaryota</taxon>
        <taxon>Metazoa</taxon>
        <taxon>Ecdysozoa</taxon>
        <taxon>Nematoda</taxon>
        <taxon>Chromadorea</taxon>
        <taxon>Rhabditida</taxon>
        <taxon>Rhabditina</taxon>
        <taxon>Diplogasteromorpha</taxon>
        <taxon>Diplogasteroidea</taxon>
        <taxon>Neodiplogasteridae</taxon>
        <taxon>Pristionchus</taxon>
    </lineage>
</organism>
<name>A0AAV5TYN0_9BILA</name>
<protein>
    <submittedName>
        <fullName evidence="1">Uncharacterized protein</fullName>
    </submittedName>
</protein>
<dbReference type="EMBL" id="BTSX01000005">
    <property type="protein sequence ID" value="GMS99371.1"/>
    <property type="molecule type" value="Genomic_DNA"/>
</dbReference>
<proteinExistence type="predicted"/>
<gene>
    <name evidence="1" type="ORF">PENTCL1PPCAC_21546</name>
</gene>
<feature type="non-terminal residue" evidence="1">
    <location>
        <position position="125"/>
    </location>
</feature>
<accession>A0AAV5TYN0</accession>
<evidence type="ECO:0000313" key="2">
    <source>
        <dbReference type="Proteomes" id="UP001432027"/>
    </source>
</evidence>
<reference evidence="1" key="1">
    <citation type="submission" date="2023-10" db="EMBL/GenBank/DDBJ databases">
        <title>Genome assembly of Pristionchus species.</title>
        <authorList>
            <person name="Yoshida K."/>
            <person name="Sommer R.J."/>
        </authorList>
    </citation>
    <scope>NUCLEOTIDE SEQUENCE</scope>
    <source>
        <strain evidence="1">RS0144</strain>
    </source>
</reference>
<keyword evidence="2" id="KW-1185">Reference proteome</keyword>
<sequence>SLKAGDKYRVYAVYASSAPNDAYARSVVIRGADNTQFNVADLAKAKPNTGYVLDENKILTAPISVSCLCLCSQPQKSIILNTIFFKVAPVISAQLANGAIDCDVAKLTFSSCTVLSAEKNFLISN</sequence>
<comment type="caution">
    <text evidence="1">The sequence shown here is derived from an EMBL/GenBank/DDBJ whole genome shotgun (WGS) entry which is preliminary data.</text>
</comment>
<dbReference type="AlphaFoldDB" id="A0AAV5TYN0"/>
<dbReference type="Proteomes" id="UP001432027">
    <property type="component" value="Unassembled WGS sequence"/>
</dbReference>
<feature type="non-terminal residue" evidence="1">
    <location>
        <position position="1"/>
    </location>
</feature>